<dbReference type="AlphaFoldDB" id="A0A9D2NDM9"/>
<dbReference type="Proteomes" id="UP000823891">
    <property type="component" value="Unassembled WGS sequence"/>
</dbReference>
<accession>A0A9D2NDM9</accession>
<reference evidence="1" key="1">
    <citation type="journal article" date="2021" name="PeerJ">
        <title>Extensive microbial diversity within the chicken gut microbiome revealed by metagenomics and culture.</title>
        <authorList>
            <person name="Gilroy R."/>
            <person name="Ravi A."/>
            <person name="Getino M."/>
            <person name="Pursley I."/>
            <person name="Horton D.L."/>
            <person name="Alikhan N.F."/>
            <person name="Baker D."/>
            <person name="Gharbi K."/>
            <person name="Hall N."/>
            <person name="Watson M."/>
            <person name="Adriaenssens E.M."/>
            <person name="Foster-Nyarko E."/>
            <person name="Jarju S."/>
            <person name="Secka A."/>
            <person name="Antonio M."/>
            <person name="Oren A."/>
            <person name="Chaudhuri R.R."/>
            <person name="La Ragione R."/>
            <person name="Hildebrand F."/>
            <person name="Pallen M.J."/>
        </authorList>
    </citation>
    <scope>NUCLEOTIDE SEQUENCE</scope>
    <source>
        <strain evidence="1">USAMLcec2-132</strain>
    </source>
</reference>
<evidence type="ECO:0000313" key="2">
    <source>
        <dbReference type="Proteomes" id="UP000823891"/>
    </source>
</evidence>
<protein>
    <submittedName>
        <fullName evidence="1">DUF2442 domain-containing protein</fullName>
    </submittedName>
</protein>
<dbReference type="EMBL" id="DWWS01000027">
    <property type="protein sequence ID" value="HJC23572.1"/>
    <property type="molecule type" value="Genomic_DNA"/>
</dbReference>
<gene>
    <name evidence="1" type="ORF">H9761_07710</name>
</gene>
<dbReference type="Gene3D" id="3.30.2020.10">
    <property type="entry name" value="NE0471-like N-terminal domain"/>
    <property type="match status" value="1"/>
</dbReference>
<organism evidence="1 2">
    <name type="scientific">Candidatus Eisenbergiella merdavium</name>
    <dbReference type="NCBI Taxonomy" id="2838551"/>
    <lineage>
        <taxon>Bacteria</taxon>
        <taxon>Bacillati</taxon>
        <taxon>Bacillota</taxon>
        <taxon>Clostridia</taxon>
        <taxon>Lachnospirales</taxon>
        <taxon>Lachnospiraceae</taxon>
        <taxon>Eisenbergiella</taxon>
    </lineage>
</organism>
<name>A0A9D2NDM9_9FIRM</name>
<proteinExistence type="predicted"/>
<comment type="caution">
    <text evidence="1">The sequence shown here is derived from an EMBL/GenBank/DDBJ whole genome shotgun (WGS) entry which is preliminary data.</text>
</comment>
<dbReference type="InterPro" id="IPR036782">
    <property type="entry name" value="NE0471-like_N"/>
</dbReference>
<dbReference type="SUPFAM" id="SSF143880">
    <property type="entry name" value="NE0471 N-terminal domain-like"/>
    <property type="match status" value="1"/>
</dbReference>
<reference evidence="1" key="2">
    <citation type="submission" date="2021-04" db="EMBL/GenBank/DDBJ databases">
        <authorList>
            <person name="Gilroy R."/>
        </authorList>
    </citation>
    <scope>NUCLEOTIDE SEQUENCE</scope>
    <source>
        <strain evidence="1">USAMLcec2-132</strain>
    </source>
</reference>
<evidence type="ECO:0000313" key="1">
    <source>
        <dbReference type="EMBL" id="HJC23572.1"/>
    </source>
</evidence>
<sequence>MFYKVQSVTPKDDFILSVLFTDGVKKEYDIKLLFDKWPVFRNLKEIPGLYKQVRVDAGGYGISWNDEIDLEGNEIRENGKDT</sequence>
<dbReference type="Pfam" id="PF10387">
    <property type="entry name" value="DUF2442"/>
    <property type="match status" value="1"/>
</dbReference>
<dbReference type="InterPro" id="IPR018841">
    <property type="entry name" value="DUF2442"/>
</dbReference>